<evidence type="ECO:0000256" key="1">
    <source>
        <dbReference type="SAM" id="Phobius"/>
    </source>
</evidence>
<dbReference type="STRING" id="36842.SAMN02194393_01913"/>
<dbReference type="Pfam" id="PF01464">
    <property type="entry name" value="SLT"/>
    <property type="match status" value="1"/>
</dbReference>
<evidence type="ECO:0000313" key="4">
    <source>
        <dbReference type="Proteomes" id="UP000190285"/>
    </source>
</evidence>
<reference evidence="3 4" key="1">
    <citation type="submission" date="2017-02" db="EMBL/GenBank/DDBJ databases">
        <authorList>
            <person name="Peterson S.W."/>
        </authorList>
    </citation>
    <scope>NUCLEOTIDE SEQUENCE [LARGE SCALE GENOMIC DNA]</scope>
    <source>
        <strain evidence="3 4">M1</strain>
    </source>
</reference>
<keyword evidence="4" id="KW-1185">Reference proteome</keyword>
<evidence type="ECO:0000313" key="3">
    <source>
        <dbReference type="EMBL" id="SKC64265.1"/>
    </source>
</evidence>
<keyword evidence="1" id="KW-0472">Membrane</keyword>
<dbReference type="Gene3D" id="1.10.530.10">
    <property type="match status" value="1"/>
</dbReference>
<dbReference type="PANTHER" id="PTHR37423">
    <property type="entry name" value="SOLUBLE LYTIC MUREIN TRANSGLYCOSYLASE-RELATED"/>
    <property type="match status" value="1"/>
</dbReference>
<keyword evidence="1" id="KW-1133">Transmembrane helix</keyword>
<dbReference type="RefSeq" id="WP_079491155.1">
    <property type="nucleotide sequence ID" value="NZ_FUZT01000004.1"/>
</dbReference>
<sequence>MRVLDLRKYRILIILIAISVILGIFIYTCKNVLKIIYPFHYEAIIKKYASQYDLDPFFVASIIKAESKFDTNAVSHKGAKGLMQIANITGNWAAEELNISGYHEEILFNPDINIKIGCWYLDKLKKEFKNNIGNVLAAYNAGSGNVNKWLCDKKYSDDGKELTEIPFGETRDYIKKVNRNFKIYKYLYE</sequence>
<gene>
    <name evidence="3" type="ORF">SAMN02194393_01913</name>
</gene>
<keyword evidence="1" id="KW-0812">Transmembrane</keyword>
<evidence type="ECO:0000259" key="2">
    <source>
        <dbReference type="Pfam" id="PF01464"/>
    </source>
</evidence>
<dbReference type="InterPro" id="IPR023346">
    <property type="entry name" value="Lysozyme-like_dom_sf"/>
</dbReference>
<feature type="transmembrane region" description="Helical" evidence="1">
    <location>
        <begin position="9"/>
        <end position="28"/>
    </location>
</feature>
<feature type="domain" description="Transglycosylase SLT" evidence="2">
    <location>
        <begin position="45"/>
        <end position="155"/>
    </location>
</feature>
<dbReference type="AlphaFoldDB" id="A0A1T5KLC5"/>
<dbReference type="EMBL" id="FUZT01000004">
    <property type="protein sequence ID" value="SKC64265.1"/>
    <property type="molecule type" value="Genomic_DNA"/>
</dbReference>
<dbReference type="Proteomes" id="UP000190285">
    <property type="component" value="Unassembled WGS sequence"/>
</dbReference>
<proteinExistence type="predicted"/>
<organism evidence="3 4">
    <name type="scientific">Maledivibacter halophilus</name>
    <dbReference type="NCBI Taxonomy" id="36842"/>
    <lineage>
        <taxon>Bacteria</taxon>
        <taxon>Bacillati</taxon>
        <taxon>Bacillota</taxon>
        <taxon>Clostridia</taxon>
        <taxon>Peptostreptococcales</taxon>
        <taxon>Caminicellaceae</taxon>
        <taxon>Maledivibacter</taxon>
    </lineage>
</organism>
<dbReference type="CDD" id="cd16896">
    <property type="entry name" value="LT_Slt70-like"/>
    <property type="match status" value="1"/>
</dbReference>
<name>A0A1T5KLC5_9FIRM</name>
<dbReference type="SUPFAM" id="SSF53955">
    <property type="entry name" value="Lysozyme-like"/>
    <property type="match status" value="1"/>
</dbReference>
<dbReference type="PANTHER" id="PTHR37423:SF2">
    <property type="entry name" value="MEMBRANE-BOUND LYTIC MUREIN TRANSGLYCOSYLASE C"/>
    <property type="match status" value="1"/>
</dbReference>
<accession>A0A1T5KLC5</accession>
<dbReference type="OrthoDB" id="9815002at2"/>
<dbReference type="InterPro" id="IPR008258">
    <property type="entry name" value="Transglycosylase_SLT_dom_1"/>
</dbReference>
<protein>
    <submittedName>
        <fullName evidence="3">Soluble lytic murein transglycosylase</fullName>
    </submittedName>
</protein>